<feature type="transmembrane region" description="Helical" evidence="7">
    <location>
        <begin position="12"/>
        <end position="35"/>
    </location>
</feature>
<gene>
    <name evidence="9" type="ORF">DC3_17480</name>
</gene>
<feature type="transmembrane region" description="Helical" evidence="7">
    <location>
        <begin position="110"/>
        <end position="129"/>
    </location>
</feature>
<feature type="transmembrane region" description="Helical" evidence="7">
    <location>
        <begin position="136"/>
        <end position="154"/>
    </location>
</feature>
<proteinExistence type="predicted"/>
<evidence type="ECO:0000259" key="8">
    <source>
        <dbReference type="PROSITE" id="PS50850"/>
    </source>
</evidence>
<evidence type="ECO:0000313" key="10">
    <source>
        <dbReference type="Proteomes" id="UP000321306"/>
    </source>
</evidence>
<feature type="domain" description="Major facilitator superfamily (MFS) profile" evidence="8">
    <location>
        <begin position="13"/>
        <end position="447"/>
    </location>
</feature>
<feature type="transmembrane region" description="Helical" evidence="7">
    <location>
        <begin position="166"/>
        <end position="183"/>
    </location>
</feature>
<dbReference type="SUPFAM" id="SSF103473">
    <property type="entry name" value="MFS general substrate transporter"/>
    <property type="match status" value="1"/>
</dbReference>
<dbReference type="FunFam" id="1.20.1720.10:FF:000004">
    <property type="entry name" value="EmrB/QacA family drug resistance transporter"/>
    <property type="match status" value="1"/>
</dbReference>
<feature type="transmembrane region" description="Helical" evidence="7">
    <location>
        <begin position="424"/>
        <end position="442"/>
    </location>
</feature>
<feature type="transmembrane region" description="Helical" evidence="7">
    <location>
        <begin position="322"/>
        <end position="341"/>
    </location>
</feature>
<dbReference type="InterPro" id="IPR036259">
    <property type="entry name" value="MFS_trans_sf"/>
</dbReference>
<evidence type="ECO:0000256" key="1">
    <source>
        <dbReference type="ARBA" id="ARBA00004651"/>
    </source>
</evidence>
<dbReference type="PRINTS" id="PR01036">
    <property type="entry name" value="TCRTETB"/>
</dbReference>
<dbReference type="GO" id="GO:0022857">
    <property type="term" value="F:transmembrane transporter activity"/>
    <property type="evidence" value="ECO:0007669"/>
    <property type="project" value="InterPro"/>
</dbReference>
<evidence type="ECO:0000256" key="7">
    <source>
        <dbReference type="SAM" id="Phobius"/>
    </source>
</evidence>
<evidence type="ECO:0000256" key="2">
    <source>
        <dbReference type="ARBA" id="ARBA00022448"/>
    </source>
</evidence>
<feature type="transmembrane region" description="Helical" evidence="7">
    <location>
        <begin position="220"/>
        <end position="237"/>
    </location>
</feature>
<comment type="caution">
    <text evidence="9">The sequence shown here is derived from an EMBL/GenBank/DDBJ whole genome shotgun (WGS) entry which is preliminary data.</text>
</comment>
<evidence type="ECO:0000256" key="3">
    <source>
        <dbReference type="ARBA" id="ARBA00022475"/>
    </source>
</evidence>
<comment type="subcellular location">
    <subcellularLocation>
        <location evidence="1">Cell membrane</location>
        <topology evidence="1">Multi-pass membrane protein</topology>
    </subcellularLocation>
</comment>
<dbReference type="InterPro" id="IPR011701">
    <property type="entry name" value="MFS"/>
</dbReference>
<feature type="transmembrane region" description="Helical" evidence="7">
    <location>
        <begin position="379"/>
        <end position="404"/>
    </location>
</feature>
<evidence type="ECO:0000256" key="6">
    <source>
        <dbReference type="ARBA" id="ARBA00023136"/>
    </source>
</evidence>
<keyword evidence="10" id="KW-1185">Reference proteome</keyword>
<dbReference type="AlphaFoldDB" id="A0A511MZV0"/>
<feature type="transmembrane region" description="Helical" evidence="7">
    <location>
        <begin position="47"/>
        <end position="66"/>
    </location>
</feature>
<dbReference type="Gene3D" id="1.20.1250.20">
    <property type="entry name" value="MFS general substrate transporter like domains"/>
    <property type="match status" value="1"/>
</dbReference>
<feature type="transmembrane region" description="Helical" evidence="7">
    <location>
        <begin position="289"/>
        <end position="310"/>
    </location>
</feature>
<evidence type="ECO:0000313" key="9">
    <source>
        <dbReference type="EMBL" id="GEM46113.1"/>
    </source>
</evidence>
<keyword evidence="6 7" id="KW-0472">Membrane</keyword>
<accession>A0A511MZV0</accession>
<dbReference type="PROSITE" id="PS50850">
    <property type="entry name" value="MFS"/>
    <property type="match status" value="1"/>
</dbReference>
<keyword evidence="5 7" id="KW-1133">Transmembrane helix</keyword>
<dbReference type="PANTHER" id="PTHR23501">
    <property type="entry name" value="MAJOR FACILITATOR SUPERFAMILY"/>
    <property type="match status" value="1"/>
</dbReference>
<feature type="transmembrane region" description="Helical" evidence="7">
    <location>
        <begin position="78"/>
        <end position="104"/>
    </location>
</feature>
<dbReference type="EMBL" id="BJXB01000006">
    <property type="protein sequence ID" value="GEM46113.1"/>
    <property type="molecule type" value="Genomic_DNA"/>
</dbReference>
<dbReference type="InterPro" id="IPR020846">
    <property type="entry name" value="MFS_dom"/>
</dbReference>
<reference evidence="9 10" key="1">
    <citation type="submission" date="2019-07" db="EMBL/GenBank/DDBJ databases">
        <title>Whole genome shotgun sequence of Deinococcus cellulosilyticus NBRC 106333.</title>
        <authorList>
            <person name="Hosoyama A."/>
            <person name="Uohara A."/>
            <person name="Ohji S."/>
            <person name="Ichikawa N."/>
        </authorList>
    </citation>
    <scope>NUCLEOTIDE SEQUENCE [LARGE SCALE GENOMIC DNA]</scope>
    <source>
        <strain evidence="9 10">NBRC 106333</strain>
    </source>
</reference>
<feature type="transmembrane region" description="Helical" evidence="7">
    <location>
        <begin position="258"/>
        <end position="277"/>
    </location>
</feature>
<organism evidence="9 10">
    <name type="scientific">Deinococcus cellulosilyticus (strain DSM 18568 / NBRC 106333 / KACC 11606 / 5516J-15)</name>
    <dbReference type="NCBI Taxonomy" id="1223518"/>
    <lineage>
        <taxon>Bacteria</taxon>
        <taxon>Thermotogati</taxon>
        <taxon>Deinococcota</taxon>
        <taxon>Deinococci</taxon>
        <taxon>Deinococcales</taxon>
        <taxon>Deinococcaceae</taxon>
        <taxon>Deinococcus</taxon>
    </lineage>
</organism>
<name>A0A511MZV0_DEIC1</name>
<dbReference type="Pfam" id="PF07690">
    <property type="entry name" value="MFS_1"/>
    <property type="match status" value="1"/>
</dbReference>
<dbReference type="Gene3D" id="1.20.1720.10">
    <property type="entry name" value="Multidrug resistance protein D"/>
    <property type="match status" value="1"/>
</dbReference>
<dbReference type="OrthoDB" id="52797at2"/>
<keyword evidence="4 7" id="KW-0812">Transmembrane</keyword>
<feature type="transmembrane region" description="Helical" evidence="7">
    <location>
        <begin position="195"/>
        <end position="214"/>
    </location>
</feature>
<keyword evidence="3" id="KW-1003">Cell membrane</keyword>
<sequence length="453" mass="48083">MPDSSSFAGQRAATLGLIIGVFLAALESSVVATAMPTVIRELGGQQLYALPFAVYLLVSTVSNPLWGRASDLRSRKGLYLVGILVFLLGSVLCGASTSMVFLIVARAVQGVGAGAVLPITLTIIGSMYSGRDRARVQAFISSVWGISGLLGPLLGGLMVDHLSWRWVFYLCVPFGVLAFFLVWRNLREASEVRSGELDWTGGLLFMLGSGLMVWGLEFHLWWMVGLSVGVLFLALMVERNHPSPLLPMRSLREHEPRVGVISNLLAGVAYFGLTSYIPLFAQASGGQTATGSGALLTPLIVGWTLGSLVGGRLMQRISMASLTRFGFALLTVGLAGFAYLIESSLVVVALMGGLMGLGMGFAMFSLLLSIQQNAEKQELGAITSAILFARSMGGAIGVAVMGLIIGQQAIGRGGHDLVLGLQRAFGFSLFLVVVAFVLSFTLKRVRPAESPPH</sequence>
<evidence type="ECO:0000256" key="5">
    <source>
        <dbReference type="ARBA" id="ARBA00022989"/>
    </source>
</evidence>
<protein>
    <submittedName>
        <fullName evidence="9">MFS transporter</fullName>
    </submittedName>
</protein>
<dbReference type="Proteomes" id="UP000321306">
    <property type="component" value="Unassembled WGS sequence"/>
</dbReference>
<feature type="transmembrane region" description="Helical" evidence="7">
    <location>
        <begin position="347"/>
        <end position="367"/>
    </location>
</feature>
<dbReference type="GO" id="GO:0005886">
    <property type="term" value="C:plasma membrane"/>
    <property type="evidence" value="ECO:0007669"/>
    <property type="project" value="UniProtKB-SubCell"/>
</dbReference>
<dbReference type="PANTHER" id="PTHR23501:SF191">
    <property type="entry name" value="VACUOLAR BASIC AMINO ACID TRANSPORTER 4"/>
    <property type="match status" value="1"/>
</dbReference>
<evidence type="ECO:0000256" key="4">
    <source>
        <dbReference type="ARBA" id="ARBA00022692"/>
    </source>
</evidence>
<keyword evidence="2" id="KW-0813">Transport</keyword>
<dbReference type="RefSeq" id="WP_146883930.1">
    <property type="nucleotide sequence ID" value="NZ_BJXB01000006.1"/>
</dbReference>